<evidence type="ECO:0000256" key="5">
    <source>
        <dbReference type="ARBA" id="ARBA00023163"/>
    </source>
</evidence>
<evidence type="ECO:0000256" key="3">
    <source>
        <dbReference type="ARBA" id="ARBA00023015"/>
    </source>
</evidence>
<comment type="subcellular location">
    <subcellularLocation>
        <location evidence="1">Nucleus</location>
    </subcellularLocation>
</comment>
<dbReference type="GO" id="GO:0000981">
    <property type="term" value="F:DNA-binding transcription factor activity, RNA polymerase II-specific"/>
    <property type="evidence" value="ECO:0007669"/>
    <property type="project" value="InterPro"/>
</dbReference>
<dbReference type="EMBL" id="JADGJW010000802">
    <property type="protein sequence ID" value="KAJ3211995.1"/>
    <property type="molecule type" value="Genomic_DNA"/>
</dbReference>
<accession>A0AAD5TWP0</accession>
<reference evidence="11" key="1">
    <citation type="submission" date="2020-05" db="EMBL/GenBank/DDBJ databases">
        <title>Phylogenomic resolution of chytrid fungi.</title>
        <authorList>
            <person name="Stajich J.E."/>
            <person name="Amses K."/>
            <person name="Simmons R."/>
            <person name="Seto K."/>
            <person name="Myers J."/>
            <person name="Bonds A."/>
            <person name="Quandt C.A."/>
            <person name="Barry K."/>
            <person name="Liu P."/>
            <person name="Grigoriev I."/>
            <person name="Longcore J.E."/>
            <person name="James T.Y."/>
        </authorList>
    </citation>
    <scope>NUCLEOTIDE SEQUENCE</scope>
    <source>
        <strain evidence="11">JEL0476</strain>
    </source>
</reference>
<dbReference type="SMART" id="SM00338">
    <property type="entry name" value="BRLZ"/>
    <property type="match status" value="1"/>
</dbReference>
<organism evidence="11 12">
    <name type="scientific">Clydaea vesicula</name>
    <dbReference type="NCBI Taxonomy" id="447962"/>
    <lineage>
        <taxon>Eukaryota</taxon>
        <taxon>Fungi</taxon>
        <taxon>Fungi incertae sedis</taxon>
        <taxon>Chytridiomycota</taxon>
        <taxon>Chytridiomycota incertae sedis</taxon>
        <taxon>Chytridiomycetes</taxon>
        <taxon>Lobulomycetales</taxon>
        <taxon>Lobulomycetaceae</taxon>
        <taxon>Clydaea</taxon>
    </lineage>
</organism>
<keyword evidence="3" id="KW-0805">Transcription regulation</keyword>
<dbReference type="InterPro" id="IPR004827">
    <property type="entry name" value="bZIP"/>
</dbReference>
<dbReference type="AlphaFoldDB" id="A0AAD5TWP0"/>
<evidence type="ECO:0000313" key="12">
    <source>
        <dbReference type="Proteomes" id="UP001211065"/>
    </source>
</evidence>
<dbReference type="Pfam" id="PF00170">
    <property type="entry name" value="bZIP_1"/>
    <property type="match status" value="1"/>
</dbReference>
<keyword evidence="8" id="KW-0175">Coiled coil</keyword>
<comment type="similarity">
    <text evidence="2">Belongs to the bZIP family.</text>
</comment>
<proteinExistence type="inferred from homology"/>
<dbReference type="GO" id="GO:0005634">
    <property type="term" value="C:nucleus"/>
    <property type="evidence" value="ECO:0007669"/>
    <property type="project" value="UniProtKB-SubCell"/>
</dbReference>
<dbReference type="PROSITE" id="PS00036">
    <property type="entry name" value="BZIP_BASIC"/>
    <property type="match status" value="1"/>
</dbReference>
<evidence type="ECO:0000256" key="8">
    <source>
        <dbReference type="SAM" id="Coils"/>
    </source>
</evidence>
<evidence type="ECO:0000256" key="1">
    <source>
        <dbReference type="ARBA" id="ARBA00004123"/>
    </source>
</evidence>
<dbReference type="PANTHER" id="PTHR46714">
    <property type="entry name" value="TRANSCRIPTIONAL ACTIVATOR HAC1"/>
    <property type="match status" value="1"/>
</dbReference>
<feature type="coiled-coil region" evidence="8">
    <location>
        <begin position="70"/>
        <end position="125"/>
    </location>
</feature>
<evidence type="ECO:0000256" key="4">
    <source>
        <dbReference type="ARBA" id="ARBA00023125"/>
    </source>
</evidence>
<evidence type="ECO:0000256" key="9">
    <source>
        <dbReference type="SAM" id="MobiDB-lite"/>
    </source>
</evidence>
<comment type="caution">
    <text evidence="11">The sequence shown here is derived from an EMBL/GenBank/DDBJ whole genome shotgun (WGS) entry which is preliminary data.</text>
</comment>
<feature type="domain" description="BZIP" evidence="10">
    <location>
        <begin position="52"/>
        <end position="115"/>
    </location>
</feature>
<dbReference type="Gene3D" id="1.20.5.170">
    <property type="match status" value="1"/>
</dbReference>
<dbReference type="PANTHER" id="PTHR46714:SF6">
    <property type="entry name" value="TRANSCRIPTIONAL ACTIVATOR HAC1"/>
    <property type="match status" value="1"/>
</dbReference>
<feature type="region of interest" description="Disordered" evidence="9">
    <location>
        <begin position="1"/>
        <end position="20"/>
    </location>
</feature>
<dbReference type="SUPFAM" id="SSF57959">
    <property type="entry name" value="Leucine zipper domain"/>
    <property type="match status" value="1"/>
</dbReference>
<dbReference type="GO" id="GO:0006986">
    <property type="term" value="P:response to unfolded protein"/>
    <property type="evidence" value="ECO:0007669"/>
    <property type="project" value="UniProtKB-KW"/>
</dbReference>
<evidence type="ECO:0000256" key="2">
    <source>
        <dbReference type="ARBA" id="ARBA00007163"/>
    </source>
</evidence>
<evidence type="ECO:0000259" key="10">
    <source>
        <dbReference type="PROSITE" id="PS50217"/>
    </source>
</evidence>
<name>A0AAD5TWP0_9FUNG</name>
<protein>
    <recommendedName>
        <fullName evidence="10">BZIP domain-containing protein</fullName>
    </recommendedName>
</protein>
<keyword evidence="4" id="KW-0238">DNA-binding</keyword>
<dbReference type="GO" id="GO:0045944">
    <property type="term" value="P:positive regulation of transcription by RNA polymerase II"/>
    <property type="evidence" value="ECO:0007669"/>
    <property type="project" value="InterPro"/>
</dbReference>
<evidence type="ECO:0000313" key="11">
    <source>
        <dbReference type="EMBL" id="KAJ3211995.1"/>
    </source>
</evidence>
<dbReference type="Proteomes" id="UP001211065">
    <property type="component" value="Unassembled WGS sequence"/>
</dbReference>
<evidence type="ECO:0000256" key="7">
    <source>
        <dbReference type="ARBA" id="ARBA00023242"/>
    </source>
</evidence>
<keyword evidence="12" id="KW-1185">Reference proteome</keyword>
<keyword evidence="6" id="KW-0834">Unfolded protein response</keyword>
<dbReference type="InterPro" id="IPR046347">
    <property type="entry name" value="bZIP_sf"/>
</dbReference>
<keyword evidence="7" id="KW-0539">Nucleus</keyword>
<dbReference type="GO" id="GO:0003677">
    <property type="term" value="F:DNA binding"/>
    <property type="evidence" value="ECO:0007669"/>
    <property type="project" value="UniProtKB-KW"/>
</dbReference>
<dbReference type="InterPro" id="IPR044280">
    <property type="entry name" value="Hac1/HY5"/>
</dbReference>
<dbReference type="PROSITE" id="PS50217">
    <property type="entry name" value="BZIP"/>
    <property type="match status" value="1"/>
</dbReference>
<evidence type="ECO:0000256" key="6">
    <source>
        <dbReference type="ARBA" id="ARBA00023230"/>
    </source>
</evidence>
<sequence length="487" mass="57007">MLDTFPPSPSSSMDSPRLQNTDFNWLKNSIQNTSEVKVKQRRGKNLTPEEREAKRIERIMRNRHSAVASRERKRKRLEELEVSHSSLLEDSEQLRKRLKTYETENANLTTKLETLTTQFETLKNLFTLATTTNNNSQTPSLESILSTTTMLLNASTSPVTPSLLKPDKFQCCWQPFSGSAADNIDLFNQAPSQPTQLPFYLLDSNVVENGTWGTSGLHDEKLYVDLFDDLFNFQFEENDNGKMCSGVEDTNKTVPRIQKELLFKEESSLANPFEDIFASLGRGSKPESEKEELKNSEWYLCDKSQYAFSLEEEELKLEEEKKIKLVMDFNNVKELSKVESKSFEAIVIDWSTWRYLRPLDEGVVKEWQRMLNEDSEFEMKGLIFESSLSNDDNYDVDDKYEDDVDKYEDDDFFLPVLNLKKIFFKNNFDNELDSFMYKVLVKEIESEWKKFFVDLLGFRDILFWVKEIKKFPVQTTYVVDRWIQVIK</sequence>
<keyword evidence="5" id="KW-0804">Transcription</keyword>
<gene>
    <name evidence="11" type="ORF">HK099_007874</name>
</gene>